<name>A0ABR1IU43_9AGAR</name>
<protein>
    <submittedName>
        <fullName evidence="2">Uncharacterized protein</fullName>
    </submittedName>
</protein>
<feature type="compositionally biased region" description="Polar residues" evidence="1">
    <location>
        <begin position="758"/>
        <end position="787"/>
    </location>
</feature>
<feature type="compositionally biased region" description="Basic and acidic residues" evidence="1">
    <location>
        <begin position="250"/>
        <end position="259"/>
    </location>
</feature>
<comment type="caution">
    <text evidence="2">The sequence shown here is derived from an EMBL/GenBank/DDBJ whole genome shotgun (WGS) entry which is preliminary data.</text>
</comment>
<evidence type="ECO:0000313" key="3">
    <source>
        <dbReference type="Proteomes" id="UP001498398"/>
    </source>
</evidence>
<feature type="compositionally biased region" description="Polar residues" evidence="1">
    <location>
        <begin position="694"/>
        <end position="704"/>
    </location>
</feature>
<accession>A0ABR1IU43</accession>
<feature type="compositionally biased region" description="Polar residues" evidence="1">
    <location>
        <begin position="471"/>
        <end position="490"/>
    </location>
</feature>
<feature type="region of interest" description="Disordered" evidence="1">
    <location>
        <begin position="344"/>
        <end position="378"/>
    </location>
</feature>
<feature type="region of interest" description="Disordered" evidence="1">
    <location>
        <begin position="647"/>
        <end position="835"/>
    </location>
</feature>
<feature type="compositionally biased region" description="Polar residues" evidence="1">
    <location>
        <begin position="520"/>
        <end position="536"/>
    </location>
</feature>
<dbReference type="EMBL" id="JBANRG010000065">
    <property type="protein sequence ID" value="KAK7441007.1"/>
    <property type="molecule type" value="Genomic_DNA"/>
</dbReference>
<feature type="compositionally biased region" description="Basic residues" evidence="1">
    <location>
        <begin position="238"/>
        <end position="249"/>
    </location>
</feature>
<proteinExistence type="predicted"/>
<evidence type="ECO:0000313" key="2">
    <source>
        <dbReference type="EMBL" id="KAK7441007.1"/>
    </source>
</evidence>
<gene>
    <name evidence="2" type="ORF">VKT23_016788</name>
</gene>
<feature type="compositionally biased region" description="Polar residues" evidence="1">
    <location>
        <begin position="442"/>
        <end position="459"/>
    </location>
</feature>
<feature type="compositionally biased region" description="Low complexity" evidence="1">
    <location>
        <begin position="614"/>
        <end position="629"/>
    </location>
</feature>
<dbReference type="Proteomes" id="UP001498398">
    <property type="component" value="Unassembled WGS sequence"/>
</dbReference>
<feature type="region of interest" description="Disordered" evidence="1">
    <location>
        <begin position="1"/>
        <end position="54"/>
    </location>
</feature>
<feature type="compositionally biased region" description="Polar residues" evidence="1">
    <location>
        <begin position="344"/>
        <end position="374"/>
    </location>
</feature>
<reference evidence="2 3" key="1">
    <citation type="submission" date="2024-01" db="EMBL/GenBank/DDBJ databases">
        <title>A draft genome for the cacao thread blight pathogen Marasmiellus scandens.</title>
        <authorList>
            <person name="Baruah I.K."/>
            <person name="Leung J."/>
            <person name="Bukari Y."/>
            <person name="Amoako-Attah I."/>
            <person name="Meinhardt L.W."/>
            <person name="Bailey B.A."/>
            <person name="Cohen S.P."/>
        </authorList>
    </citation>
    <scope>NUCLEOTIDE SEQUENCE [LARGE SCALE GENOMIC DNA]</scope>
    <source>
        <strain evidence="2 3">GH-19</strain>
    </source>
</reference>
<feature type="compositionally biased region" description="Low complexity" evidence="1">
    <location>
        <begin position="714"/>
        <end position="723"/>
    </location>
</feature>
<feature type="compositionally biased region" description="Basic and acidic residues" evidence="1">
    <location>
        <begin position="418"/>
        <end position="439"/>
    </location>
</feature>
<feature type="region of interest" description="Disordered" evidence="1">
    <location>
        <begin position="235"/>
        <end position="274"/>
    </location>
</feature>
<organism evidence="2 3">
    <name type="scientific">Marasmiellus scandens</name>
    <dbReference type="NCBI Taxonomy" id="2682957"/>
    <lineage>
        <taxon>Eukaryota</taxon>
        <taxon>Fungi</taxon>
        <taxon>Dikarya</taxon>
        <taxon>Basidiomycota</taxon>
        <taxon>Agaricomycotina</taxon>
        <taxon>Agaricomycetes</taxon>
        <taxon>Agaricomycetidae</taxon>
        <taxon>Agaricales</taxon>
        <taxon>Marasmiineae</taxon>
        <taxon>Omphalotaceae</taxon>
        <taxon>Marasmiellus</taxon>
    </lineage>
</organism>
<feature type="region of interest" description="Disordered" evidence="1">
    <location>
        <begin position="291"/>
        <end position="328"/>
    </location>
</feature>
<feature type="compositionally biased region" description="Acidic residues" evidence="1">
    <location>
        <begin position="44"/>
        <end position="54"/>
    </location>
</feature>
<keyword evidence="3" id="KW-1185">Reference proteome</keyword>
<sequence length="835" mass="88854">MDAQQPALALSDIMHQMSPSPVPSSSSDPLQVRADATNVSLELEGNDSEPEPVTDEEVSLFRSRLDELGLNLGNASLNAREKELAHMVLRLTEPSRPSSAQLVQQASVIAELTSQRDFLIQKADEEKARWFCEKDGWERSAEALIAQRNRKDYYNPRNEETEKVIATIRAENAELRQKEYQTASRLNSLENEMYKLKPLLLLQPFPSVPTLGSVAHASSYLSSLSYPASTGAAALATQRHKLSRKRKRDKEKEKDKDQGEPTVPEITEGKILGENGASTSTLVLAPAPTIVPSSSKSSWSGTVDPSSSSAALGTVNVTPPSNNPQVGKSTTPAIYQHLLRFTPTQASPSTSQNQGSVFDTTGKTIRNPKPTKSVNKGKAVVKPSSSLTSDARTEHLLLAARKIGRERTLIVSGLVEAEQERERRKEQSERAKMGKEKGSGHYRNSGSKSTNANAQQTANEVGGSGGELTIVNVSPETINGTSGKRPTSPKTPKKGAGASHYAGGSPFMYVQGPGGVVYQPMNSPPAQKSTTRTSGRNGARRENAGTSSGAVGAGQKKKPPTPMDSLLDAARSMMGTEEVAGGNASLPSAGSAEKRRQGPFDQNGSPTQKKRRVTANSAASSRSSAVTSSKEVGRIRSALDVLADQADQAAAANEGVQRRTSSRKGKGKEVEKEVDDDEGTVSTRSQSGKRTRSTRAQSQTSGAPQRQLEKRRAGSTGSRRSSTPRMISPAEQRNSTPVPRMIAPPGSFARPGGDTVPVVQTTGPVLGSGSNAPQVDTRPTQDPSIPASQALEGDSISVAQKPIDESSIPTSRSNGTHDADADGDFDTDVEMEVPS</sequence>
<feature type="region of interest" description="Disordered" evidence="1">
    <location>
        <begin position="415"/>
        <end position="634"/>
    </location>
</feature>
<feature type="compositionally biased region" description="Acidic residues" evidence="1">
    <location>
        <begin position="821"/>
        <end position="835"/>
    </location>
</feature>
<evidence type="ECO:0000256" key="1">
    <source>
        <dbReference type="SAM" id="MobiDB-lite"/>
    </source>
</evidence>